<dbReference type="AlphaFoldDB" id="A0A8H4KD01"/>
<accession>A0A8H4KD01</accession>
<dbReference type="Proteomes" id="UP000605986">
    <property type="component" value="Unassembled WGS sequence"/>
</dbReference>
<evidence type="ECO:0000313" key="2">
    <source>
        <dbReference type="EMBL" id="KAF4448167.1"/>
    </source>
</evidence>
<organism evidence="2 3">
    <name type="scientific">Fusarium austroafricanum</name>
    <dbReference type="NCBI Taxonomy" id="2364996"/>
    <lineage>
        <taxon>Eukaryota</taxon>
        <taxon>Fungi</taxon>
        <taxon>Dikarya</taxon>
        <taxon>Ascomycota</taxon>
        <taxon>Pezizomycotina</taxon>
        <taxon>Sordariomycetes</taxon>
        <taxon>Hypocreomycetidae</taxon>
        <taxon>Hypocreales</taxon>
        <taxon>Nectriaceae</taxon>
        <taxon>Fusarium</taxon>
        <taxon>Fusarium concolor species complex</taxon>
    </lineage>
</organism>
<proteinExistence type="predicted"/>
<keyword evidence="1" id="KW-0812">Transmembrane</keyword>
<keyword evidence="3" id="KW-1185">Reference proteome</keyword>
<protein>
    <submittedName>
        <fullName evidence="2">Uncharacterized protein</fullName>
    </submittedName>
</protein>
<comment type="caution">
    <text evidence="2">The sequence shown here is derived from an EMBL/GenBank/DDBJ whole genome shotgun (WGS) entry which is preliminary data.</text>
</comment>
<name>A0A8H4KD01_9HYPO</name>
<keyword evidence="1" id="KW-0472">Membrane</keyword>
<reference evidence="2" key="1">
    <citation type="submission" date="2020-01" db="EMBL/GenBank/DDBJ databases">
        <title>Identification and distribution of gene clusters putatively required for synthesis of sphingolipid metabolism inhibitors in phylogenetically diverse species of the filamentous fungus Fusarium.</title>
        <authorList>
            <person name="Kim H.-S."/>
            <person name="Busman M."/>
            <person name="Brown D.W."/>
            <person name="Divon H."/>
            <person name="Uhlig S."/>
            <person name="Proctor R.H."/>
        </authorList>
    </citation>
    <scope>NUCLEOTIDE SEQUENCE</scope>
    <source>
        <strain evidence="2">NRRL 53441</strain>
    </source>
</reference>
<gene>
    <name evidence="2" type="ORF">F53441_8402</name>
</gene>
<keyword evidence="1" id="KW-1133">Transmembrane helix</keyword>
<sequence>MHKAQLHRLSHDQLQLKYRQLCRNITREGLGACLSGILAVTLPWLLLSSIVSVFSLVNNIKVLKNLKQVMRELGFHVKKREIAKGITEGALTKLGSTIITLGHDDLISATGTVSSWLKHAGSYIAEHLSSPLPTGWTFNPQRIIDIDAAYRMSHTTLQNTTSLANWPTEEALDLTNTGTGEQKALGWSQDGGDLAKEVLVVGAVQAASSKVADILLEKPYDKVKDSSWSNRQQRRTEKQLSVVPHHRPGVTVFHITGAFIFGFFGLVAYALFFN</sequence>
<feature type="transmembrane region" description="Helical" evidence="1">
    <location>
        <begin position="252"/>
        <end position="272"/>
    </location>
</feature>
<evidence type="ECO:0000256" key="1">
    <source>
        <dbReference type="SAM" id="Phobius"/>
    </source>
</evidence>
<dbReference type="EMBL" id="JAADJG010000356">
    <property type="protein sequence ID" value="KAF4448167.1"/>
    <property type="molecule type" value="Genomic_DNA"/>
</dbReference>
<dbReference type="OrthoDB" id="5083444at2759"/>
<evidence type="ECO:0000313" key="3">
    <source>
        <dbReference type="Proteomes" id="UP000605986"/>
    </source>
</evidence>
<feature type="transmembrane region" description="Helical" evidence="1">
    <location>
        <begin position="29"/>
        <end position="57"/>
    </location>
</feature>